<gene>
    <name evidence="2" type="ORF">BIY29_02205</name>
</gene>
<dbReference type="EMBL" id="MJLZ01000003">
    <property type="protein sequence ID" value="RLM27475.1"/>
    <property type="molecule type" value="Genomic_DNA"/>
</dbReference>
<keyword evidence="1" id="KW-0812">Transmembrane</keyword>
<proteinExistence type="predicted"/>
<organism evidence="2 3">
    <name type="scientific">Brenneria alni</name>
    <dbReference type="NCBI Taxonomy" id="71656"/>
    <lineage>
        <taxon>Bacteria</taxon>
        <taxon>Pseudomonadati</taxon>
        <taxon>Pseudomonadota</taxon>
        <taxon>Gammaproteobacteria</taxon>
        <taxon>Enterobacterales</taxon>
        <taxon>Pectobacteriaceae</taxon>
        <taxon>Brenneria</taxon>
    </lineage>
</organism>
<accession>A0A421DSQ8</accession>
<keyword evidence="1" id="KW-0472">Membrane</keyword>
<protein>
    <submittedName>
        <fullName evidence="2">Uncharacterized protein</fullName>
    </submittedName>
</protein>
<dbReference type="AlphaFoldDB" id="A0A421DSQ8"/>
<keyword evidence="1" id="KW-1133">Transmembrane helix</keyword>
<keyword evidence="3" id="KW-1185">Reference proteome</keyword>
<dbReference type="Proteomes" id="UP000285648">
    <property type="component" value="Unassembled WGS sequence"/>
</dbReference>
<evidence type="ECO:0000313" key="3">
    <source>
        <dbReference type="Proteomes" id="UP000285648"/>
    </source>
</evidence>
<comment type="caution">
    <text evidence="2">The sequence shown here is derived from an EMBL/GenBank/DDBJ whole genome shotgun (WGS) entry which is preliminary data.</text>
</comment>
<reference evidence="2 3" key="1">
    <citation type="submission" date="2016-09" db="EMBL/GenBank/DDBJ databases">
        <authorList>
            <person name="Doonan J."/>
            <person name="Pachebat J.A."/>
            <person name="Golyshin P.N."/>
            <person name="Denman S."/>
            <person name="Mcdonald J.E."/>
        </authorList>
    </citation>
    <scope>NUCLEOTIDE SEQUENCE [LARGE SCALE GENOMIC DNA]</scope>
    <source>
        <strain evidence="2 3">NCPPB 3934</strain>
    </source>
</reference>
<feature type="transmembrane region" description="Helical" evidence="1">
    <location>
        <begin position="6"/>
        <end position="24"/>
    </location>
</feature>
<evidence type="ECO:0000256" key="1">
    <source>
        <dbReference type="SAM" id="Phobius"/>
    </source>
</evidence>
<name>A0A421DSQ8_9GAMM</name>
<feature type="transmembrane region" description="Helical" evidence="1">
    <location>
        <begin position="31"/>
        <end position="51"/>
    </location>
</feature>
<sequence>MIKDTSLAAVITFLEMFLSALRIVSVTYEQLILYVETALIYLMFSTVLSQLQVRLEKYYQRHIVQYNNDCTSLLIFLLMKIYSRKMALSCLKIPAIPLLCDSRRCVAKLGAVIVERKGITGAFFIASESGD</sequence>
<evidence type="ECO:0000313" key="2">
    <source>
        <dbReference type="EMBL" id="RLM27475.1"/>
    </source>
</evidence>